<keyword evidence="11" id="KW-1185">Reference proteome</keyword>
<evidence type="ECO:0000313" key="8">
    <source>
        <dbReference type="EMBL" id="KIH71090.1"/>
    </source>
</evidence>
<organism evidence="8 10">
    <name type="scientific">Salinicoccus roseus</name>
    <dbReference type="NCBI Taxonomy" id="45670"/>
    <lineage>
        <taxon>Bacteria</taxon>
        <taxon>Bacillati</taxon>
        <taxon>Bacillota</taxon>
        <taxon>Bacilli</taxon>
        <taxon>Bacillales</taxon>
        <taxon>Staphylococcaceae</taxon>
        <taxon>Salinicoccus</taxon>
    </lineage>
</organism>
<dbReference type="RefSeq" id="WP_040105687.1">
    <property type="nucleotide sequence ID" value="NZ_JABEVU030000001.1"/>
</dbReference>
<protein>
    <recommendedName>
        <fullName evidence="2 6">Orotate phosphoribosyltransferase</fullName>
        <shortName evidence="6">OPRT</shortName>
        <shortName evidence="6">OPRTase</shortName>
        <ecNumber evidence="2 6">2.4.2.10</ecNumber>
    </recommendedName>
</protein>
<evidence type="ECO:0000256" key="6">
    <source>
        <dbReference type="HAMAP-Rule" id="MF_01208"/>
    </source>
</evidence>
<proteinExistence type="inferred from homology"/>
<dbReference type="InterPro" id="IPR004467">
    <property type="entry name" value="Or_phspho_trans_dom"/>
</dbReference>
<reference evidence="9" key="3">
    <citation type="submission" date="2022-12" db="EMBL/GenBank/DDBJ databases">
        <title>Genome analysis and biological profiling of marine Salinicoccus roseus MOSEL-ME25.</title>
        <authorList>
            <person name="Mirza F.T."/>
            <person name="Xie Y."/>
            <person name="Shinwari Z.K."/>
        </authorList>
    </citation>
    <scope>NUCLEOTIDE SEQUENCE</scope>
    <source>
        <strain evidence="9">MOSEL-ME25</strain>
    </source>
</reference>
<dbReference type="InterPro" id="IPR023031">
    <property type="entry name" value="OPRT"/>
</dbReference>
<evidence type="ECO:0000313" key="10">
    <source>
        <dbReference type="Proteomes" id="UP000031546"/>
    </source>
</evidence>
<evidence type="ECO:0000259" key="7">
    <source>
        <dbReference type="Pfam" id="PF00156"/>
    </source>
</evidence>
<comment type="similarity">
    <text evidence="6">Belongs to the purine/pyrimidine phosphoribosyltransferase family. PyrE subfamily.</text>
</comment>
<dbReference type="Proteomes" id="UP000031546">
    <property type="component" value="Unassembled WGS sequence"/>
</dbReference>
<dbReference type="EMBL" id="JXII01000004">
    <property type="protein sequence ID" value="KIH71090.1"/>
    <property type="molecule type" value="Genomic_DNA"/>
</dbReference>
<dbReference type="Pfam" id="PF00156">
    <property type="entry name" value="Pribosyltran"/>
    <property type="match status" value="1"/>
</dbReference>
<gene>
    <name evidence="6 9" type="primary">pyrE</name>
    <name evidence="9" type="ORF">F7P68_0007265</name>
    <name evidence="8" type="ORF">SN16_05920</name>
</gene>
<dbReference type="PANTHER" id="PTHR19278">
    <property type="entry name" value="OROTATE PHOSPHORIBOSYLTRANSFERASE"/>
    <property type="match status" value="1"/>
</dbReference>
<keyword evidence="3 6" id="KW-0328">Glycosyltransferase</keyword>
<evidence type="ECO:0000256" key="3">
    <source>
        <dbReference type="ARBA" id="ARBA00022676"/>
    </source>
</evidence>
<dbReference type="GeneID" id="77845088"/>
<comment type="catalytic activity">
    <reaction evidence="6">
        <text>orotidine 5'-phosphate + diphosphate = orotate + 5-phospho-alpha-D-ribose 1-diphosphate</text>
        <dbReference type="Rhea" id="RHEA:10380"/>
        <dbReference type="ChEBI" id="CHEBI:30839"/>
        <dbReference type="ChEBI" id="CHEBI:33019"/>
        <dbReference type="ChEBI" id="CHEBI:57538"/>
        <dbReference type="ChEBI" id="CHEBI:58017"/>
        <dbReference type="EC" id="2.4.2.10"/>
    </reaction>
</comment>
<dbReference type="EC" id="2.4.2.10" evidence="2 6"/>
<evidence type="ECO:0000256" key="1">
    <source>
        <dbReference type="ARBA" id="ARBA00004889"/>
    </source>
</evidence>
<evidence type="ECO:0000256" key="2">
    <source>
        <dbReference type="ARBA" id="ARBA00011971"/>
    </source>
</evidence>
<feature type="binding site" evidence="6">
    <location>
        <position position="98"/>
    </location>
    <ligand>
        <name>5-phospho-alpha-D-ribose 1-diphosphate</name>
        <dbReference type="ChEBI" id="CHEBI:58017"/>
        <note>ligand shared between dimeric partners</note>
    </ligand>
</feature>
<reference evidence="8 10" key="1">
    <citation type="submission" date="2015-01" db="EMBL/GenBank/DDBJ databases">
        <title>Genome sequences of high lactate-tolerant strain Salinicoccus roseus W12 with industrial interest.</title>
        <authorList>
            <person name="Wang H."/>
            <person name="Yu B."/>
        </authorList>
    </citation>
    <scope>NUCLEOTIDE SEQUENCE [LARGE SCALE GENOMIC DNA]</scope>
    <source>
        <strain evidence="8 10">W12</strain>
    </source>
</reference>
<feature type="binding site" description="in other chain" evidence="6">
    <location>
        <begin position="120"/>
        <end position="128"/>
    </location>
    <ligand>
        <name>5-phospho-alpha-D-ribose 1-diphosphate</name>
        <dbReference type="ChEBI" id="CHEBI:58017"/>
        <note>ligand shared between dimeric partners</note>
    </ligand>
</feature>
<dbReference type="STRING" id="45670.SN16_05920"/>
<accession>A0A0C2HBG5</accession>
<keyword evidence="6" id="KW-0460">Magnesium</keyword>
<keyword evidence="4 6" id="KW-0808">Transferase</keyword>
<comment type="cofactor">
    <cofactor evidence="6">
        <name>Mg(2+)</name>
        <dbReference type="ChEBI" id="CHEBI:18420"/>
    </cofactor>
</comment>
<dbReference type="CDD" id="cd06223">
    <property type="entry name" value="PRTases_typeI"/>
    <property type="match status" value="1"/>
</dbReference>
<dbReference type="AlphaFoldDB" id="A0A0C2HBG5"/>
<feature type="binding site" evidence="6">
    <location>
        <position position="124"/>
    </location>
    <ligand>
        <name>orotate</name>
        <dbReference type="ChEBI" id="CHEBI:30839"/>
    </ligand>
</feature>
<dbReference type="GO" id="GO:0044205">
    <property type="term" value="P:'de novo' UMP biosynthetic process"/>
    <property type="evidence" value="ECO:0007669"/>
    <property type="project" value="UniProtKB-UniRule"/>
</dbReference>
<comment type="subunit">
    <text evidence="6">Homodimer.</text>
</comment>
<evidence type="ECO:0000256" key="4">
    <source>
        <dbReference type="ARBA" id="ARBA00022679"/>
    </source>
</evidence>
<dbReference type="InterPro" id="IPR029057">
    <property type="entry name" value="PRTase-like"/>
</dbReference>
<evidence type="ECO:0000313" key="11">
    <source>
        <dbReference type="Proteomes" id="UP000527860"/>
    </source>
</evidence>
<dbReference type="GO" id="GO:0004588">
    <property type="term" value="F:orotate phosphoribosyltransferase activity"/>
    <property type="evidence" value="ECO:0007669"/>
    <property type="project" value="UniProtKB-UniRule"/>
</dbReference>
<dbReference type="SUPFAM" id="SSF53271">
    <property type="entry name" value="PRTase-like"/>
    <property type="match status" value="1"/>
</dbReference>
<dbReference type="EMBL" id="JABEVU030000001">
    <property type="protein sequence ID" value="MDB0580326.1"/>
    <property type="molecule type" value="Genomic_DNA"/>
</dbReference>
<dbReference type="HAMAP" id="MF_01208">
    <property type="entry name" value="PyrE"/>
    <property type="match status" value="1"/>
</dbReference>
<dbReference type="Proteomes" id="UP000527860">
    <property type="component" value="Unassembled WGS sequence"/>
</dbReference>
<dbReference type="GO" id="GO:0000287">
    <property type="term" value="F:magnesium ion binding"/>
    <property type="evidence" value="ECO:0007669"/>
    <property type="project" value="UniProtKB-UniRule"/>
</dbReference>
<dbReference type="InterPro" id="IPR000836">
    <property type="entry name" value="PRTase_dom"/>
</dbReference>
<sequence>METRTAEILLDINAVALSPEAPFTWSSGIISPIYCDNRKIIGDVPARQEIAEAFVDVVKAEAPDAEVIAGTSTAGIPHAAFISERLGLPMCYVRGSKKKHGKGNQIEGAEVEGKKVVLIEDLISTGGSSLEAAEALKENGAEVLAVVAIFTYGIPRADEAFKEAGLTYHTLSTLDVLIDVSMDRGAIDEAQRETILQFRQKLSEK</sequence>
<dbReference type="OrthoDB" id="9802134at2"/>
<dbReference type="UniPathway" id="UPA00070">
    <property type="reaction ID" value="UER00119"/>
</dbReference>
<dbReference type="GO" id="GO:0019856">
    <property type="term" value="P:pyrimidine nucleobase biosynthetic process"/>
    <property type="evidence" value="ECO:0007669"/>
    <property type="project" value="TreeGrafter"/>
</dbReference>
<comment type="caution">
    <text evidence="6">Lacks conserved residue(s) required for the propagation of feature annotation.</text>
</comment>
<name>A0A0C2HBG5_9STAP</name>
<keyword evidence="5 6" id="KW-0665">Pyrimidine biosynthesis</keyword>
<comment type="caution">
    <text evidence="8">The sequence shown here is derived from an EMBL/GenBank/DDBJ whole genome shotgun (WGS) entry which is preliminary data.</text>
</comment>
<feature type="binding site" evidence="6">
    <location>
        <position position="94"/>
    </location>
    <ligand>
        <name>5-phospho-alpha-D-ribose 1-diphosphate</name>
        <dbReference type="ChEBI" id="CHEBI:58017"/>
        <note>ligand shared between dimeric partners</note>
    </ligand>
</feature>
<dbReference type="PANTHER" id="PTHR19278:SF9">
    <property type="entry name" value="URIDINE 5'-MONOPHOSPHATE SYNTHASE"/>
    <property type="match status" value="1"/>
</dbReference>
<evidence type="ECO:0000256" key="5">
    <source>
        <dbReference type="ARBA" id="ARBA00022975"/>
    </source>
</evidence>
<reference evidence="9" key="2">
    <citation type="submission" date="2020-04" db="EMBL/GenBank/DDBJ databases">
        <authorList>
            <person name="Tanveer F."/>
            <person name="Xie Y."/>
            <person name="Shinwari Z.K."/>
        </authorList>
    </citation>
    <scope>NUCLEOTIDE SEQUENCE</scope>
    <source>
        <strain evidence="9">MOSEL-ME25</strain>
    </source>
</reference>
<feature type="binding site" evidence="6">
    <location>
        <position position="100"/>
    </location>
    <ligand>
        <name>5-phospho-alpha-D-ribose 1-diphosphate</name>
        <dbReference type="ChEBI" id="CHEBI:58017"/>
        <note>ligand shared between dimeric partners</note>
    </ligand>
</feature>
<feature type="domain" description="Phosphoribosyltransferase" evidence="7">
    <location>
        <begin position="49"/>
        <end position="151"/>
    </location>
</feature>
<dbReference type="Gene3D" id="3.40.50.2020">
    <property type="match status" value="1"/>
</dbReference>
<comment type="function">
    <text evidence="6">Catalyzes the transfer of a ribosyl phosphate group from 5-phosphoribose 1-diphosphate to orotate, leading to the formation of orotidine monophosphate (OMP).</text>
</comment>
<evidence type="ECO:0000313" key="9">
    <source>
        <dbReference type="EMBL" id="MDB0580326.1"/>
    </source>
</evidence>
<dbReference type="NCBIfam" id="TIGR00336">
    <property type="entry name" value="pyrE"/>
    <property type="match status" value="1"/>
</dbReference>
<comment type="pathway">
    <text evidence="1 6">Pyrimidine metabolism; UMP biosynthesis via de novo pathway; UMP from orotate: step 1/2.</text>
</comment>